<dbReference type="EMBL" id="QXGC01000167">
    <property type="protein sequence ID" value="KAE9246578.1"/>
    <property type="molecule type" value="Genomic_DNA"/>
</dbReference>
<dbReference type="GO" id="GO:0005829">
    <property type="term" value="C:cytosol"/>
    <property type="evidence" value="ECO:0007669"/>
    <property type="project" value="TreeGrafter"/>
</dbReference>
<dbReference type="EMBL" id="QXGB01000029">
    <property type="protein sequence ID" value="KAE9236020.1"/>
    <property type="molecule type" value="Genomic_DNA"/>
</dbReference>
<proteinExistence type="predicted"/>
<evidence type="ECO:0000313" key="5">
    <source>
        <dbReference type="EMBL" id="KAE9246578.1"/>
    </source>
</evidence>
<dbReference type="GO" id="GO:0051903">
    <property type="term" value="F:S-(hydroxymethyl)glutathione dehydrogenase [NAD(P)+] activity"/>
    <property type="evidence" value="ECO:0007669"/>
    <property type="project" value="TreeGrafter"/>
</dbReference>
<evidence type="ECO:0008006" key="8">
    <source>
        <dbReference type="Google" id="ProtNLM"/>
    </source>
</evidence>
<evidence type="ECO:0000313" key="4">
    <source>
        <dbReference type="EMBL" id="KAE9236020.1"/>
    </source>
</evidence>
<evidence type="ECO:0000313" key="7">
    <source>
        <dbReference type="Proteomes" id="UP000476176"/>
    </source>
</evidence>
<dbReference type="InterPro" id="IPR036291">
    <property type="entry name" value="NAD(P)-bd_dom_sf"/>
</dbReference>
<protein>
    <recommendedName>
        <fullName evidence="8">Alcohol dehydrogenase-like C-terminal domain-containing protein</fullName>
    </recommendedName>
</protein>
<evidence type="ECO:0000256" key="1">
    <source>
        <dbReference type="ARBA" id="ARBA00022723"/>
    </source>
</evidence>
<organism evidence="4 6">
    <name type="scientific">Phytophthora fragariae</name>
    <dbReference type="NCBI Taxonomy" id="53985"/>
    <lineage>
        <taxon>Eukaryota</taxon>
        <taxon>Sar</taxon>
        <taxon>Stramenopiles</taxon>
        <taxon>Oomycota</taxon>
        <taxon>Peronosporomycetes</taxon>
        <taxon>Peronosporales</taxon>
        <taxon>Peronosporaceae</taxon>
        <taxon>Phytophthora</taxon>
    </lineage>
</organism>
<dbReference type="GO" id="GO:0008270">
    <property type="term" value="F:zinc ion binding"/>
    <property type="evidence" value="ECO:0007669"/>
    <property type="project" value="TreeGrafter"/>
</dbReference>
<dbReference type="GO" id="GO:0046294">
    <property type="term" value="P:formaldehyde catabolic process"/>
    <property type="evidence" value="ECO:0007669"/>
    <property type="project" value="TreeGrafter"/>
</dbReference>
<accession>A0A6A3ZJA8</accession>
<evidence type="ECO:0000256" key="3">
    <source>
        <dbReference type="ARBA" id="ARBA00023027"/>
    </source>
</evidence>
<keyword evidence="1" id="KW-0479">Metal-binding</keyword>
<dbReference type="AlphaFoldDB" id="A0A6A3ZJA8"/>
<dbReference type="Gene3D" id="3.40.50.720">
    <property type="entry name" value="NAD(P)-binding Rossmann-like Domain"/>
    <property type="match status" value="1"/>
</dbReference>
<reference evidence="4 6" key="1">
    <citation type="submission" date="2018-08" db="EMBL/GenBank/DDBJ databases">
        <title>Genomic investigation of the strawberry pathogen Phytophthora fragariae indicates pathogenicity is determined by transcriptional variation in three key races.</title>
        <authorList>
            <person name="Adams T.M."/>
            <person name="Armitage A.D."/>
            <person name="Sobczyk M.K."/>
            <person name="Bates H.J."/>
            <person name="Dunwell J.M."/>
            <person name="Nellist C.F."/>
            <person name="Harrison R.J."/>
        </authorList>
    </citation>
    <scope>NUCLEOTIDE SEQUENCE [LARGE SCALE GENOMIC DNA]</scope>
    <source>
        <strain evidence="5 7">BC-23</strain>
        <strain evidence="4 6">NOV-27</strain>
    </source>
</reference>
<evidence type="ECO:0000256" key="2">
    <source>
        <dbReference type="ARBA" id="ARBA00022833"/>
    </source>
</evidence>
<dbReference type="Proteomes" id="UP000476176">
    <property type="component" value="Unassembled WGS sequence"/>
</dbReference>
<name>A0A6A3ZJA8_9STRA</name>
<dbReference type="Proteomes" id="UP000433483">
    <property type="component" value="Unassembled WGS sequence"/>
</dbReference>
<dbReference type="OrthoDB" id="10395704at2759"/>
<keyword evidence="6" id="KW-1185">Reference proteome</keyword>
<dbReference type="PANTHER" id="PTHR43880:SF12">
    <property type="entry name" value="ALCOHOL DEHYDROGENASE CLASS-3"/>
    <property type="match status" value="1"/>
</dbReference>
<gene>
    <name evidence="5" type="ORF">PF004_g4747</name>
    <name evidence="4" type="ORF">PF005_g1220</name>
</gene>
<dbReference type="SUPFAM" id="SSF51735">
    <property type="entry name" value="NAD(P)-binding Rossmann-fold domains"/>
    <property type="match status" value="1"/>
</dbReference>
<comment type="caution">
    <text evidence="4">The sequence shown here is derived from an EMBL/GenBank/DDBJ whole genome shotgun (WGS) entry which is preliminary data.</text>
</comment>
<evidence type="ECO:0000313" key="6">
    <source>
        <dbReference type="Proteomes" id="UP000433483"/>
    </source>
</evidence>
<keyword evidence="2" id="KW-0862">Zinc</keyword>
<keyword evidence="3" id="KW-0520">NAD</keyword>
<sequence length="170" mass="19032">MCHESANVVGSVSPALRTEASWLTRLTFLVQAQRRDDIPLQEHTFSEYTVLPVISVAKIDPSDTMVNVEKASTVVAFGLGAVRLVVIMVAKAFGACRIITVENKPEKFQIAKKFLTTKEFLMAKEFESTEYMNPRTTRTVRNRMCLEEGFGSLDYTVECIGRLETMCVAL</sequence>
<dbReference type="PANTHER" id="PTHR43880">
    <property type="entry name" value="ALCOHOL DEHYDROGENASE"/>
    <property type="match status" value="1"/>
</dbReference>